<evidence type="ECO:0000313" key="1">
    <source>
        <dbReference type="EMBL" id="RYC66331.1"/>
    </source>
</evidence>
<protein>
    <submittedName>
        <fullName evidence="1">Uncharacterized protein</fullName>
    </submittedName>
</protein>
<keyword evidence="2" id="KW-1185">Reference proteome</keyword>
<dbReference type="EMBL" id="SBLB01000016">
    <property type="protein sequence ID" value="RYC66331.1"/>
    <property type="molecule type" value="Genomic_DNA"/>
</dbReference>
<evidence type="ECO:0000313" key="2">
    <source>
        <dbReference type="Proteomes" id="UP000290407"/>
    </source>
</evidence>
<proteinExistence type="predicted"/>
<dbReference type="RefSeq" id="WP_129606865.1">
    <property type="nucleotide sequence ID" value="NZ_SBLB01000016.1"/>
</dbReference>
<dbReference type="AlphaFoldDB" id="A0A4Q2UG33"/>
<dbReference type="Proteomes" id="UP000290407">
    <property type="component" value="Unassembled WGS sequence"/>
</dbReference>
<sequence length="93" mass="10290">MTANPEVLRQITYPKAGVDLVVTTRKPGLPSAVHRGRLVSVGKLRIDHLTTDKAYVVLQRPDSPGKFTYIPEINVAQVSWPGASVVRPPLYER</sequence>
<name>A0A4Q2UG33_9BACT</name>
<organism evidence="1 2">
    <name type="scientific">Spirosoma sordidisoli</name>
    <dbReference type="NCBI Taxonomy" id="2502893"/>
    <lineage>
        <taxon>Bacteria</taxon>
        <taxon>Pseudomonadati</taxon>
        <taxon>Bacteroidota</taxon>
        <taxon>Cytophagia</taxon>
        <taxon>Cytophagales</taxon>
        <taxon>Cytophagaceae</taxon>
        <taxon>Spirosoma</taxon>
    </lineage>
</organism>
<accession>A0A4Q2UG33</accession>
<gene>
    <name evidence="1" type="ORF">EQG79_30110</name>
</gene>
<comment type="caution">
    <text evidence="1">The sequence shown here is derived from an EMBL/GenBank/DDBJ whole genome shotgun (WGS) entry which is preliminary data.</text>
</comment>
<reference evidence="1 2" key="1">
    <citation type="submission" date="2019-01" db="EMBL/GenBank/DDBJ databases">
        <title>Spirosoma flava sp. nov., a propanil-degrading bacterium isolated from herbicide-contaminated soil.</title>
        <authorList>
            <person name="Zhang L."/>
            <person name="Jiang J.-D."/>
        </authorList>
    </citation>
    <scope>NUCLEOTIDE SEQUENCE [LARGE SCALE GENOMIC DNA]</scope>
    <source>
        <strain evidence="1 2">TY50</strain>
    </source>
</reference>